<organism evidence="3 4">
    <name type="scientific">Malonomonas rubra DSM 5091</name>
    <dbReference type="NCBI Taxonomy" id="1122189"/>
    <lineage>
        <taxon>Bacteria</taxon>
        <taxon>Pseudomonadati</taxon>
        <taxon>Thermodesulfobacteriota</taxon>
        <taxon>Desulfuromonadia</taxon>
        <taxon>Desulfuromonadales</taxon>
        <taxon>Geopsychrobacteraceae</taxon>
        <taxon>Malonomonas</taxon>
    </lineage>
</organism>
<dbReference type="RefSeq" id="WP_072909014.1">
    <property type="nucleotide sequence ID" value="NZ_FQZT01000008.1"/>
</dbReference>
<proteinExistence type="predicted"/>
<dbReference type="Gene3D" id="3.40.50.300">
    <property type="entry name" value="P-loop containing nucleotide triphosphate hydrolases"/>
    <property type="match status" value="2"/>
</dbReference>
<dbReference type="Proteomes" id="UP000184171">
    <property type="component" value="Unassembled WGS sequence"/>
</dbReference>
<feature type="region of interest" description="Disordered" evidence="1">
    <location>
        <begin position="440"/>
        <end position="469"/>
    </location>
</feature>
<dbReference type="InterPro" id="IPR027417">
    <property type="entry name" value="P-loop_NTPase"/>
</dbReference>
<keyword evidence="4" id="KW-1185">Reference proteome</keyword>
<dbReference type="Pfam" id="PF05872">
    <property type="entry name" value="HerA_C"/>
    <property type="match status" value="1"/>
</dbReference>
<dbReference type="InterPro" id="IPR033186">
    <property type="entry name" value="HerA_C"/>
</dbReference>
<name>A0A1M6JGG8_MALRU</name>
<gene>
    <name evidence="3" type="ORF">SAMN02745165_02439</name>
</gene>
<dbReference type="InterPro" id="IPR051162">
    <property type="entry name" value="T4SS_component"/>
</dbReference>
<reference evidence="3 4" key="1">
    <citation type="submission" date="2016-11" db="EMBL/GenBank/DDBJ databases">
        <authorList>
            <person name="Jaros S."/>
            <person name="Januszkiewicz K."/>
            <person name="Wedrychowicz H."/>
        </authorList>
    </citation>
    <scope>NUCLEOTIDE SEQUENCE [LARGE SCALE GENOMIC DNA]</scope>
    <source>
        <strain evidence="3 4">DSM 5091</strain>
    </source>
</reference>
<protein>
    <recommendedName>
        <fullName evidence="2">Helicase HerA-like C-terminal domain-containing protein</fullName>
    </recommendedName>
</protein>
<evidence type="ECO:0000259" key="2">
    <source>
        <dbReference type="Pfam" id="PF05872"/>
    </source>
</evidence>
<dbReference type="SUPFAM" id="SSF52540">
    <property type="entry name" value="P-loop containing nucleoside triphosphate hydrolases"/>
    <property type="match status" value="1"/>
</dbReference>
<feature type="compositionally biased region" description="Low complexity" evidence="1">
    <location>
        <begin position="452"/>
        <end position="463"/>
    </location>
</feature>
<feature type="compositionally biased region" description="Basic and acidic residues" evidence="1">
    <location>
        <begin position="440"/>
        <end position="450"/>
    </location>
</feature>
<dbReference type="OrthoDB" id="9758751at2"/>
<evidence type="ECO:0000313" key="3">
    <source>
        <dbReference type="EMBL" id="SHJ45755.1"/>
    </source>
</evidence>
<dbReference type="EMBL" id="FQZT01000008">
    <property type="protein sequence ID" value="SHJ45755.1"/>
    <property type="molecule type" value="Genomic_DNA"/>
</dbReference>
<dbReference type="AlphaFoldDB" id="A0A1M6JGG8"/>
<accession>A0A1M6JGG8</accession>
<dbReference type="STRING" id="1122189.SAMN02745165_02439"/>
<dbReference type="PANTHER" id="PTHR30121:SF6">
    <property type="entry name" value="SLR6007 PROTEIN"/>
    <property type="match status" value="1"/>
</dbReference>
<dbReference type="PANTHER" id="PTHR30121">
    <property type="entry name" value="UNCHARACTERIZED PROTEIN YJGR-RELATED"/>
    <property type="match status" value="1"/>
</dbReference>
<feature type="domain" description="Helicase HerA-like C-terminal" evidence="2">
    <location>
        <begin position="12"/>
        <end position="496"/>
    </location>
</feature>
<sequence length="497" mass="54370">MAESVINLGGSEGKLIQQLARMSNRHGLIAGATGTGKTVTLQMLAEGFSRLGVPVFAADVKGDLSGLAASGKPHPKIDERLAKIPLPEYRQQPCPTLFWSIDNDQGHPVRTTITEMGPLLLANLLELNEAQTGILYAAFDIADDEGMLLLDLKDLRSMLNWMGDNAKELRNEYGNIAGSSLGAIQRRLLVLEEQGAEQFFGEPALQLKDLMHCDFSGRGVISLLDASTLIHRSPRVYAAFLLWLLAELFEQLPEAGDADRPKLVLFFDEAHLLFEDAPKSLLDKIEQVVRLIRSKGVGIYFISQSPLDIPEDILGQLGMKIQHALRAFTPKDRKTVKAVAQSFRANPNIDTESAVTQLGIGEALISVLDDDGSPTPVARTLISPPEGQIGPLTEAERLTMMQRSPVGSAYEQSVDRESAYELLKQKTAEQEKLDAAEKARLEEEKAERQMARRSSSRGGSRRQSTAEALVKSAARSIGSQLGRQIIRGVLGSIFGRR</sequence>
<evidence type="ECO:0000313" key="4">
    <source>
        <dbReference type="Proteomes" id="UP000184171"/>
    </source>
</evidence>
<evidence type="ECO:0000256" key="1">
    <source>
        <dbReference type="SAM" id="MobiDB-lite"/>
    </source>
</evidence>